<gene>
    <name evidence="8" type="primary">cueR</name>
    <name evidence="8" type="ORF">DC346_00940</name>
</gene>
<dbReference type="SMART" id="SM00422">
    <property type="entry name" value="HTH_MERR"/>
    <property type="match status" value="1"/>
</dbReference>
<dbReference type="NCBIfam" id="TIGR02044">
    <property type="entry name" value="CueR"/>
    <property type="match status" value="1"/>
</dbReference>
<organism evidence="8 9">
    <name type="scientific">Acinetobacter junii</name>
    <dbReference type="NCBI Taxonomy" id="40215"/>
    <lineage>
        <taxon>Bacteria</taxon>
        <taxon>Pseudomonadati</taxon>
        <taxon>Pseudomonadota</taxon>
        <taxon>Gammaproteobacteria</taxon>
        <taxon>Moraxellales</taxon>
        <taxon>Moraxellaceae</taxon>
        <taxon>Acinetobacter</taxon>
    </lineage>
</organism>
<evidence type="ECO:0000313" key="9">
    <source>
        <dbReference type="Proteomes" id="UP000253688"/>
    </source>
</evidence>
<evidence type="ECO:0000256" key="6">
    <source>
        <dbReference type="SAM" id="Coils"/>
    </source>
</evidence>
<name>A0A2R4UR85_ACIJU</name>
<keyword evidence="3" id="KW-0805">Transcription regulation</keyword>
<protein>
    <submittedName>
        <fullName evidence="8">Cu(I)-responsive transcriptional regulator</fullName>
    </submittedName>
</protein>
<dbReference type="PROSITE" id="PS50937">
    <property type="entry name" value="HTH_MERR_2"/>
    <property type="match status" value="1"/>
</dbReference>
<dbReference type="Proteomes" id="UP000253688">
    <property type="component" value="Unassembled WGS sequence"/>
</dbReference>
<dbReference type="InterPro" id="IPR047057">
    <property type="entry name" value="MerR_fam"/>
</dbReference>
<feature type="compositionally biased region" description="Basic and acidic residues" evidence="7">
    <location>
        <begin position="126"/>
        <end position="141"/>
    </location>
</feature>
<dbReference type="SUPFAM" id="SSF46955">
    <property type="entry name" value="Putative DNA-binding domain"/>
    <property type="match status" value="1"/>
</dbReference>
<dbReference type="GO" id="GO:0005737">
    <property type="term" value="C:cytoplasm"/>
    <property type="evidence" value="ECO:0007669"/>
    <property type="project" value="UniProtKB-SubCell"/>
</dbReference>
<keyword evidence="5" id="KW-0804">Transcription</keyword>
<comment type="caution">
    <text evidence="8">The sequence shown here is derived from an EMBL/GenBank/DDBJ whole genome shotgun (WGS) entry which is preliminary data.</text>
</comment>
<dbReference type="PRINTS" id="PR00040">
    <property type="entry name" value="HTHMERR"/>
</dbReference>
<dbReference type="GO" id="GO:0045893">
    <property type="term" value="P:positive regulation of DNA-templated transcription"/>
    <property type="evidence" value="ECO:0007669"/>
    <property type="project" value="InterPro"/>
</dbReference>
<reference evidence="8 9" key="1">
    <citation type="submission" date="2018-04" db="EMBL/GenBank/DDBJ databases">
        <title>Acinetobacter junii Genome sequencing and assembly.</title>
        <authorList>
            <person name="Su J."/>
            <person name="Rensing C."/>
            <person name="Mazhar H.S."/>
        </authorList>
    </citation>
    <scope>NUCLEOTIDE SEQUENCE [LARGE SCALE GENOMIC DNA]</scope>
    <source>
        <strain evidence="8 9">SC22</strain>
    </source>
</reference>
<dbReference type="Gene3D" id="1.10.1660.10">
    <property type="match status" value="1"/>
</dbReference>
<evidence type="ECO:0000256" key="5">
    <source>
        <dbReference type="ARBA" id="ARBA00023163"/>
    </source>
</evidence>
<evidence type="ECO:0000256" key="2">
    <source>
        <dbReference type="ARBA" id="ARBA00022490"/>
    </source>
</evidence>
<dbReference type="RefSeq" id="WP_087539991.1">
    <property type="nucleotide sequence ID" value="NZ_BKFG01000014.1"/>
</dbReference>
<dbReference type="PROSITE" id="PS00552">
    <property type="entry name" value="HTH_MERR_1"/>
    <property type="match status" value="1"/>
</dbReference>
<dbReference type="InterPro" id="IPR011789">
    <property type="entry name" value="CueR"/>
</dbReference>
<keyword evidence="2" id="KW-0963">Cytoplasm</keyword>
<feature type="coiled-coil region" evidence="6">
    <location>
        <begin position="81"/>
        <end position="108"/>
    </location>
</feature>
<dbReference type="PANTHER" id="PTHR30204">
    <property type="entry name" value="REDOX-CYCLING DRUG-SENSING TRANSCRIPTIONAL ACTIVATOR SOXR"/>
    <property type="match status" value="1"/>
</dbReference>
<proteinExistence type="predicted"/>
<dbReference type="GO" id="GO:0003677">
    <property type="term" value="F:DNA binding"/>
    <property type="evidence" value="ECO:0007669"/>
    <property type="project" value="UniProtKB-KW"/>
</dbReference>
<dbReference type="InterPro" id="IPR015358">
    <property type="entry name" value="Tscrpt_reg_MerR_DNA-bd"/>
</dbReference>
<dbReference type="EMBL" id="QEWH01000005">
    <property type="protein sequence ID" value="RBA50088.1"/>
    <property type="molecule type" value="Genomic_DNA"/>
</dbReference>
<dbReference type="InterPro" id="IPR009061">
    <property type="entry name" value="DNA-bd_dom_put_sf"/>
</dbReference>
<evidence type="ECO:0000256" key="4">
    <source>
        <dbReference type="ARBA" id="ARBA00023125"/>
    </source>
</evidence>
<dbReference type="PANTHER" id="PTHR30204:SF94">
    <property type="entry name" value="HEAVY METAL-DEPENDENT TRANSCRIPTIONAL REGULATOR HI_0293-RELATED"/>
    <property type="match status" value="1"/>
</dbReference>
<accession>A0A2R4UR85</accession>
<evidence type="ECO:0000313" key="8">
    <source>
        <dbReference type="EMBL" id="RBA50088.1"/>
    </source>
</evidence>
<dbReference type="STRING" id="40215.BVL33_06430"/>
<dbReference type="Pfam" id="PF09278">
    <property type="entry name" value="MerR-DNA-bind"/>
    <property type="match status" value="1"/>
</dbReference>
<feature type="region of interest" description="Disordered" evidence="7">
    <location>
        <begin position="126"/>
        <end position="152"/>
    </location>
</feature>
<keyword evidence="4" id="KW-0238">DNA-binding</keyword>
<dbReference type="GO" id="GO:0005507">
    <property type="term" value="F:copper ion binding"/>
    <property type="evidence" value="ECO:0007669"/>
    <property type="project" value="InterPro"/>
</dbReference>
<evidence type="ECO:0000256" key="3">
    <source>
        <dbReference type="ARBA" id="ARBA00023015"/>
    </source>
</evidence>
<sequence length="152" mass="17250">MNIGKVSQASGVSTKMIRYYEQIGLIPTAGRNNAGYRSYSSTDVERLKFIKRSRELGFSVVEISDLLDLWNDRNRQSADVKRLALGHIEKLEQRINDLQQMANTLKDLINCCAGDDRPECPILEGLKEPSNENKEQHHHNDLLSISPLAKKK</sequence>
<dbReference type="InterPro" id="IPR000551">
    <property type="entry name" value="MerR-type_HTH_dom"/>
</dbReference>
<evidence type="ECO:0000256" key="7">
    <source>
        <dbReference type="SAM" id="MobiDB-lite"/>
    </source>
</evidence>
<keyword evidence="6" id="KW-0175">Coiled coil</keyword>
<dbReference type="AlphaFoldDB" id="A0A2R4UR85"/>
<dbReference type="Pfam" id="PF00376">
    <property type="entry name" value="MerR"/>
    <property type="match status" value="1"/>
</dbReference>
<evidence type="ECO:0000256" key="1">
    <source>
        <dbReference type="ARBA" id="ARBA00004496"/>
    </source>
</evidence>
<dbReference type="GO" id="GO:0003700">
    <property type="term" value="F:DNA-binding transcription factor activity"/>
    <property type="evidence" value="ECO:0007669"/>
    <property type="project" value="InterPro"/>
</dbReference>
<dbReference type="CDD" id="cd01108">
    <property type="entry name" value="HTH_CueR"/>
    <property type="match status" value="1"/>
</dbReference>
<comment type="subcellular location">
    <subcellularLocation>
        <location evidence="1">Cytoplasm</location>
    </subcellularLocation>
</comment>